<evidence type="ECO:0000256" key="1">
    <source>
        <dbReference type="ARBA" id="ARBA00004651"/>
    </source>
</evidence>
<keyword evidence="5" id="KW-0472">Membrane</keyword>
<feature type="transmembrane region" description="Helical" evidence="5">
    <location>
        <begin position="54"/>
        <end position="79"/>
    </location>
</feature>
<dbReference type="GO" id="GO:0015385">
    <property type="term" value="F:sodium:proton antiporter activity"/>
    <property type="evidence" value="ECO:0007669"/>
    <property type="project" value="InterPro"/>
</dbReference>
<gene>
    <name evidence="6" type="ORF">J1605_001322</name>
</gene>
<dbReference type="GO" id="GO:0005886">
    <property type="term" value="C:plasma membrane"/>
    <property type="evidence" value="ECO:0007669"/>
    <property type="project" value="UniProtKB-SubCell"/>
</dbReference>
<evidence type="ECO:0000256" key="3">
    <source>
        <dbReference type="ARBA" id="ARBA00022475"/>
    </source>
</evidence>
<keyword evidence="7" id="KW-1185">Reference proteome</keyword>
<evidence type="ECO:0000256" key="5">
    <source>
        <dbReference type="SAM" id="Phobius"/>
    </source>
</evidence>
<proteinExistence type="inferred from homology"/>
<accession>A0AB34G8A0</accession>
<comment type="subcellular location">
    <subcellularLocation>
        <location evidence="1">Cell membrane</location>
        <topology evidence="1">Multi-pass membrane protein</topology>
    </subcellularLocation>
</comment>
<dbReference type="Proteomes" id="UP001159641">
    <property type="component" value="Unassembled WGS sequence"/>
</dbReference>
<keyword evidence="5" id="KW-1133">Transmembrane helix</keyword>
<evidence type="ECO:0000256" key="2">
    <source>
        <dbReference type="ARBA" id="ARBA00007367"/>
    </source>
</evidence>
<dbReference type="AlphaFoldDB" id="A0AB34G8A0"/>
<protein>
    <submittedName>
        <fullName evidence="6">Uncharacterized protein</fullName>
    </submittedName>
</protein>
<reference evidence="6 7" key="1">
    <citation type="submission" date="2022-11" db="EMBL/GenBank/DDBJ databases">
        <title>Whole genome sequence of Eschrichtius robustus ER-17-0199.</title>
        <authorList>
            <person name="Bruniche-Olsen A."/>
            <person name="Black A.N."/>
            <person name="Fields C.J."/>
            <person name="Walden K."/>
            <person name="Dewoody J.A."/>
        </authorList>
    </citation>
    <scope>NUCLEOTIDE SEQUENCE [LARGE SCALE GENOMIC DNA]</scope>
    <source>
        <strain evidence="6">ER-17-0199</strain>
        <tissue evidence="6">Blubber</tissue>
    </source>
</reference>
<dbReference type="GO" id="GO:0006885">
    <property type="term" value="P:regulation of pH"/>
    <property type="evidence" value="ECO:0007669"/>
    <property type="project" value="InterPro"/>
</dbReference>
<dbReference type="EMBL" id="JAIQCJ010002624">
    <property type="protein sequence ID" value="KAJ8775602.1"/>
    <property type="molecule type" value="Genomic_DNA"/>
</dbReference>
<evidence type="ECO:0000313" key="6">
    <source>
        <dbReference type="EMBL" id="KAJ8775602.1"/>
    </source>
</evidence>
<organism evidence="6 7">
    <name type="scientific">Eschrichtius robustus</name>
    <name type="common">California gray whale</name>
    <name type="synonym">Eschrichtius gibbosus</name>
    <dbReference type="NCBI Taxonomy" id="9764"/>
    <lineage>
        <taxon>Eukaryota</taxon>
        <taxon>Metazoa</taxon>
        <taxon>Chordata</taxon>
        <taxon>Craniata</taxon>
        <taxon>Vertebrata</taxon>
        <taxon>Euteleostomi</taxon>
        <taxon>Mammalia</taxon>
        <taxon>Eutheria</taxon>
        <taxon>Laurasiatheria</taxon>
        <taxon>Artiodactyla</taxon>
        <taxon>Whippomorpha</taxon>
        <taxon>Cetacea</taxon>
        <taxon>Mysticeti</taxon>
        <taxon>Eschrichtiidae</taxon>
        <taxon>Eschrichtius</taxon>
    </lineage>
</organism>
<keyword evidence="3" id="KW-1003">Cell membrane</keyword>
<name>A0AB34G8A0_ESCRO</name>
<evidence type="ECO:0000256" key="4">
    <source>
        <dbReference type="SAM" id="MobiDB-lite"/>
    </source>
</evidence>
<dbReference type="InterPro" id="IPR002090">
    <property type="entry name" value="NHE-6/7/9"/>
</dbReference>
<dbReference type="PRINTS" id="PR01088">
    <property type="entry name" value="NAHEXCHNGR6"/>
</dbReference>
<evidence type="ECO:0000313" key="7">
    <source>
        <dbReference type="Proteomes" id="UP001159641"/>
    </source>
</evidence>
<sequence length="86" mass="9474">MTKKKEKKRKEEGEGEEEEKRKKRKKKDSISIYSPKENPNAFDAAAFFQSVGNFLGIFAGSFAMGSAYAVVTALISFVLCGKLGTC</sequence>
<keyword evidence="5" id="KW-0812">Transmembrane</keyword>
<comment type="similarity">
    <text evidence="2">Belongs to the monovalent cation:proton antiporter 1 (CPA1) transporter (TC 2.A.36) family.</text>
</comment>
<comment type="caution">
    <text evidence="6">The sequence shown here is derived from an EMBL/GenBank/DDBJ whole genome shotgun (WGS) entry which is preliminary data.</text>
</comment>
<feature type="region of interest" description="Disordered" evidence="4">
    <location>
        <begin position="1"/>
        <end position="36"/>
    </location>
</feature>